<dbReference type="Proteomes" id="UP000594621">
    <property type="component" value="Chromosome"/>
</dbReference>
<accession>A0A7S9D0K2</accession>
<organism evidence="5 6">
    <name type="scientific">Bradyrhizobium commune</name>
    <dbReference type="NCBI Taxonomy" id="83627"/>
    <lineage>
        <taxon>Bacteria</taxon>
        <taxon>Pseudomonadati</taxon>
        <taxon>Pseudomonadota</taxon>
        <taxon>Alphaproteobacteria</taxon>
        <taxon>Hyphomicrobiales</taxon>
        <taxon>Nitrobacteraceae</taxon>
        <taxon>Bradyrhizobium</taxon>
    </lineage>
</organism>
<dbReference type="InterPro" id="IPR011057">
    <property type="entry name" value="Mss4-like_sf"/>
</dbReference>
<evidence type="ECO:0000256" key="1">
    <source>
        <dbReference type="ARBA" id="ARBA00005495"/>
    </source>
</evidence>
<dbReference type="PANTHER" id="PTHR28620">
    <property type="entry name" value="CENTROMERE PROTEIN V"/>
    <property type="match status" value="1"/>
</dbReference>
<name>A0A7S9D0K2_9BRAD</name>
<evidence type="ECO:0000256" key="3">
    <source>
        <dbReference type="ARBA" id="ARBA00022833"/>
    </source>
</evidence>
<dbReference type="Pfam" id="PF04828">
    <property type="entry name" value="GFA"/>
    <property type="match status" value="1"/>
</dbReference>
<sequence>MPVEASCHCGETVFEVTEVPANVTRCTCSLCAKRGALWAYYKPAQFRLLSPTDNVSTYLWGSRTVKHHYCASCGCGTYSESPDWSTGKPDFDNPKVAVNARLFDDFDLDAIEVNVIDGKNLW</sequence>
<keyword evidence="6" id="KW-1185">Reference proteome</keyword>
<feature type="domain" description="CENP-V/GFA" evidence="4">
    <location>
        <begin position="3"/>
        <end position="122"/>
    </location>
</feature>
<reference evidence="5 6" key="1">
    <citation type="submission" date="2020-09" db="EMBL/GenBank/DDBJ databases">
        <title>Complete genomes of bradyrhizobia occurring on native shrubby legumes in Australia.</title>
        <authorList>
            <person name="Lafay B."/>
        </authorList>
    </citation>
    <scope>NUCLEOTIDE SEQUENCE [LARGE SCALE GENOMIC DNA]</scope>
    <source>
        <strain evidence="5 6">BDV5040</strain>
    </source>
</reference>
<dbReference type="Gene3D" id="2.170.150.70">
    <property type="match status" value="1"/>
</dbReference>
<keyword evidence="3" id="KW-0862">Zinc</keyword>
<dbReference type="PANTHER" id="PTHR28620:SF1">
    <property type="entry name" value="CENP-V_GFA DOMAIN-CONTAINING PROTEIN"/>
    <property type="match status" value="1"/>
</dbReference>
<dbReference type="GO" id="GO:0046872">
    <property type="term" value="F:metal ion binding"/>
    <property type="evidence" value="ECO:0007669"/>
    <property type="project" value="UniProtKB-KW"/>
</dbReference>
<dbReference type="KEGG" id="bcou:IC761_20910"/>
<dbReference type="GO" id="GO:0016846">
    <property type="term" value="F:carbon-sulfur lyase activity"/>
    <property type="evidence" value="ECO:0007669"/>
    <property type="project" value="InterPro"/>
</dbReference>
<dbReference type="RefSeq" id="WP_195798519.1">
    <property type="nucleotide sequence ID" value="NZ_CP061379.1"/>
</dbReference>
<evidence type="ECO:0000259" key="4">
    <source>
        <dbReference type="PROSITE" id="PS51891"/>
    </source>
</evidence>
<evidence type="ECO:0000313" key="6">
    <source>
        <dbReference type="Proteomes" id="UP000594621"/>
    </source>
</evidence>
<evidence type="ECO:0000313" key="5">
    <source>
        <dbReference type="EMBL" id="QPF88976.1"/>
    </source>
</evidence>
<gene>
    <name evidence="5" type="ORF">IC761_20910</name>
</gene>
<dbReference type="EMBL" id="CP061379">
    <property type="protein sequence ID" value="QPF88976.1"/>
    <property type="molecule type" value="Genomic_DNA"/>
</dbReference>
<dbReference type="InterPro" id="IPR052355">
    <property type="entry name" value="CENP-V-like"/>
</dbReference>
<dbReference type="PROSITE" id="PS51891">
    <property type="entry name" value="CENP_V_GFA"/>
    <property type="match status" value="1"/>
</dbReference>
<keyword evidence="2" id="KW-0479">Metal-binding</keyword>
<comment type="similarity">
    <text evidence="1">Belongs to the Gfa family.</text>
</comment>
<dbReference type="AlphaFoldDB" id="A0A7S9D0K2"/>
<dbReference type="SUPFAM" id="SSF51316">
    <property type="entry name" value="Mss4-like"/>
    <property type="match status" value="1"/>
</dbReference>
<proteinExistence type="inferred from homology"/>
<evidence type="ECO:0000256" key="2">
    <source>
        <dbReference type="ARBA" id="ARBA00022723"/>
    </source>
</evidence>
<dbReference type="InterPro" id="IPR006913">
    <property type="entry name" value="CENP-V/GFA"/>
</dbReference>
<protein>
    <submittedName>
        <fullName evidence="5">GFA family protein</fullName>
    </submittedName>
</protein>